<accession>A0AAV0GR47</accession>
<gene>
    <name evidence="3" type="ORF">LITE_LOCUS623</name>
</gene>
<dbReference type="CDD" id="cd13971">
    <property type="entry name" value="ADCK2-like"/>
    <property type="match status" value="1"/>
</dbReference>
<proteinExistence type="predicted"/>
<keyword evidence="1" id="KW-0472">Membrane</keyword>
<evidence type="ECO:0000256" key="1">
    <source>
        <dbReference type="SAM" id="Phobius"/>
    </source>
</evidence>
<keyword evidence="1" id="KW-0812">Transmembrane</keyword>
<name>A0AAV0GR47_9ROSI</name>
<dbReference type="SUPFAM" id="SSF56112">
    <property type="entry name" value="Protein kinase-like (PK-like)"/>
    <property type="match status" value="1"/>
</dbReference>
<dbReference type="EMBL" id="CAMGYJ010000002">
    <property type="protein sequence ID" value="CAI0375516.1"/>
    <property type="molecule type" value="Genomic_DNA"/>
</dbReference>
<dbReference type="AlphaFoldDB" id="A0AAV0GR47"/>
<keyword evidence="4" id="KW-1185">Reference proteome</keyword>
<dbReference type="InterPro" id="IPR004147">
    <property type="entry name" value="ABC1_dom"/>
</dbReference>
<dbReference type="PANTHER" id="PTHR45890:SF13">
    <property type="entry name" value="ABC1 ATYPICAL KINASE-LIKE DOMAIN-CONTAINING PROTEIN"/>
    <property type="match status" value="1"/>
</dbReference>
<protein>
    <recommendedName>
        <fullName evidence="2">ABC1 atypical kinase-like domain-containing protein</fullName>
    </recommendedName>
</protein>
<comment type="caution">
    <text evidence="3">The sequence shown here is derived from an EMBL/GenBank/DDBJ whole genome shotgun (WGS) entry which is preliminary data.</text>
</comment>
<dbReference type="PANTHER" id="PTHR45890">
    <property type="entry name" value="AARF DOMAIN CONTAINING KINASE 2 (PREDICTED)"/>
    <property type="match status" value="1"/>
</dbReference>
<dbReference type="Proteomes" id="UP001154282">
    <property type="component" value="Unassembled WGS sequence"/>
</dbReference>
<reference evidence="3" key="1">
    <citation type="submission" date="2022-08" db="EMBL/GenBank/DDBJ databases">
        <authorList>
            <person name="Gutierrez-Valencia J."/>
        </authorList>
    </citation>
    <scope>NUCLEOTIDE SEQUENCE</scope>
</reference>
<feature type="domain" description="ABC1 atypical kinase-like" evidence="2">
    <location>
        <begin position="255"/>
        <end position="521"/>
    </location>
</feature>
<dbReference type="Pfam" id="PF03109">
    <property type="entry name" value="ABC1"/>
    <property type="match status" value="1"/>
</dbReference>
<dbReference type="InterPro" id="IPR044095">
    <property type="entry name" value="ADCK2_dom"/>
</dbReference>
<sequence>MSRSVAVGNFRKVRQALLMNKCISSTGLSYGGAYSHGEVPFFWWSLYYRHKHSIGGDAHLIRHRLIHNFDKNSGCRRFYSFCTSGNISNHAQFAWKRFSQVCGSNASSALSPLTKAAGAISLSLVRSNLVAPSIIAFIIRELVWGRQTAEADAFWSENSLCTPIYHGHIFVASLVLSVLEGIILLIRALYLGVLFLPCLAMAPFADSLGTEFRKAWLDIVCLTLEKAGPAFIKWGQWAATRPDLFPKDLCSKLTRLHSKAPAHSFSITKNTIEGAFGRRLSDIFEEFEEEPIASGSVAQIHRAVVKYQYPGREEVEPVVVAVKVRHPYVGQSIRRDFILINFVAKVSNFIPTLRWLRLDESVQQFAVFMMSQVDLAREAANLSRFNYNFRNWKDVAFPRPLYPLVHPAVLVETYERGESIVRYVEGLEGDERVKSALAHIGTHALLKMLLVDNFVHADMHPGNVLVRPMDTGTSSPPLFGPKPQVVFLDVGMTAELCRRDRINLLEFFKAVAIQDGRTAAECTLRLSKKQHCPDPSTFIEEVDKLFSFWDSSLDGKAFQPADCMRQLLESVRRHKVNIDGHVCTVIVTTLVLEGWQRKLDSTYNTLRTLQTLLFKVDWAESLSYTIEGLMAP</sequence>
<keyword evidence="1" id="KW-1133">Transmembrane helix</keyword>
<dbReference type="InterPro" id="IPR011009">
    <property type="entry name" value="Kinase-like_dom_sf"/>
</dbReference>
<evidence type="ECO:0000259" key="2">
    <source>
        <dbReference type="Pfam" id="PF03109"/>
    </source>
</evidence>
<evidence type="ECO:0000313" key="4">
    <source>
        <dbReference type="Proteomes" id="UP001154282"/>
    </source>
</evidence>
<feature type="transmembrane region" description="Helical" evidence="1">
    <location>
        <begin position="169"/>
        <end position="196"/>
    </location>
</feature>
<dbReference type="InterPro" id="IPR052402">
    <property type="entry name" value="ADCK_kinase"/>
</dbReference>
<organism evidence="3 4">
    <name type="scientific">Linum tenue</name>
    <dbReference type="NCBI Taxonomy" id="586396"/>
    <lineage>
        <taxon>Eukaryota</taxon>
        <taxon>Viridiplantae</taxon>
        <taxon>Streptophyta</taxon>
        <taxon>Embryophyta</taxon>
        <taxon>Tracheophyta</taxon>
        <taxon>Spermatophyta</taxon>
        <taxon>Magnoliopsida</taxon>
        <taxon>eudicotyledons</taxon>
        <taxon>Gunneridae</taxon>
        <taxon>Pentapetalae</taxon>
        <taxon>rosids</taxon>
        <taxon>fabids</taxon>
        <taxon>Malpighiales</taxon>
        <taxon>Linaceae</taxon>
        <taxon>Linum</taxon>
    </lineage>
</organism>
<evidence type="ECO:0000313" key="3">
    <source>
        <dbReference type="EMBL" id="CAI0375516.1"/>
    </source>
</evidence>